<dbReference type="GeneID" id="106156080"/>
<dbReference type="OrthoDB" id="10072198at2759"/>
<evidence type="ECO:0000313" key="2">
    <source>
        <dbReference type="Proteomes" id="UP000085678"/>
    </source>
</evidence>
<feature type="domain" description="Endonuclease/exonuclease/phosphatase" evidence="1">
    <location>
        <begin position="201"/>
        <end position="303"/>
    </location>
</feature>
<dbReference type="InterPro" id="IPR036691">
    <property type="entry name" value="Endo/exonu/phosph_ase_sf"/>
</dbReference>
<name>A0A1S3HKV1_LINAN</name>
<organism evidence="2 3">
    <name type="scientific">Lingula anatina</name>
    <name type="common">Brachiopod</name>
    <name type="synonym">Lingula unguis</name>
    <dbReference type="NCBI Taxonomy" id="7574"/>
    <lineage>
        <taxon>Eukaryota</taxon>
        <taxon>Metazoa</taxon>
        <taxon>Spiralia</taxon>
        <taxon>Lophotrochozoa</taxon>
        <taxon>Brachiopoda</taxon>
        <taxon>Linguliformea</taxon>
        <taxon>Lingulata</taxon>
        <taxon>Lingulida</taxon>
        <taxon>Linguloidea</taxon>
        <taxon>Lingulidae</taxon>
        <taxon>Lingula</taxon>
    </lineage>
</organism>
<dbReference type="GO" id="GO:0003824">
    <property type="term" value="F:catalytic activity"/>
    <property type="evidence" value="ECO:0007669"/>
    <property type="project" value="InterPro"/>
</dbReference>
<dbReference type="InParanoid" id="A0A1S3HKV1"/>
<dbReference type="InterPro" id="IPR005135">
    <property type="entry name" value="Endo/exonuclease/phosphatase"/>
</dbReference>
<protein>
    <submittedName>
        <fullName evidence="3">Uncharacterized protein LOC106156080</fullName>
    </submittedName>
</protein>
<accession>A0A1S3HKV1</accession>
<gene>
    <name evidence="3" type="primary">LOC106156080</name>
</gene>
<proteinExistence type="predicted"/>
<dbReference type="AlphaFoldDB" id="A0A1S3HKV1"/>
<dbReference type="PANTHER" id="PTHR46670:SF3">
    <property type="entry name" value="ENDONUCLEASE_EXONUCLEASE_PHOSPHATASE DOMAIN-CONTAINING PROTEIN"/>
    <property type="match status" value="1"/>
</dbReference>
<dbReference type="Gene3D" id="3.60.10.10">
    <property type="entry name" value="Endonuclease/exonuclease/phosphatase"/>
    <property type="match status" value="1"/>
</dbReference>
<reference evidence="3" key="1">
    <citation type="submission" date="2025-08" db="UniProtKB">
        <authorList>
            <consortium name="RefSeq"/>
        </authorList>
    </citation>
    <scope>IDENTIFICATION</scope>
    <source>
        <tissue evidence="3">Gonads</tissue>
    </source>
</reference>
<dbReference type="Pfam" id="PF14529">
    <property type="entry name" value="Exo_endo_phos_2"/>
    <property type="match status" value="1"/>
</dbReference>
<dbReference type="PANTHER" id="PTHR46670">
    <property type="entry name" value="ENDO/EXONUCLEASE/PHOSPHATASE DOMAIN-CONTAINING PROTEIN"/>
    <property type="match status" value="1"/>
</dbReference>
<keyword evidence="2" id="KW-1185">Reference proteome</keyword>
<dbReference type="RefSeq" id="XP_013386652.1">
    <property type="nucleotide sequence ID" value="XM_013531198.1"/>
</dbReference>
<dbReference type="Proteomes" id="UP000085678">
    <property type="component" value="Unplaced"/>
</dbReference>
<dbReference type="SUPFAM" id="SSF56219">
    <property type="entry name" value="DNase I-like"/>
    <property type="match status" value="1"/>
</dbReference>
<dbReference type="KEGG" id="lak:106156080"/>
<sequence>MSLCSINKWTYARSLLNDINAQGKYKLPSNTWTTIKDLNIIEKLRGSRGGVNHRRVITTIQSNTKENFKNSKQTGPNFDNLLHIKKTAYQVKLKLNCALWNARSIASKVSSLVSCIHEDDWIKSNNDPIISELNSSISGYSLYEECRTGKRGGGVAVLARSNLKMFRREKHSFKSLELLDLAFRSGSEIFRSILVNRPPNKKNLEGGMQNFFTEFSSILETAITASGHLLIAGDFNIHVDNKQSRDALHLSDILLSRNLKQHVHKPTHQKGHTMDLIITRASEENFITSVEVSDSLQSDHSLIRFSVNVSKPPPVKVKPSRRNLKEIIPSVLKAKLFSAFNDHCFDGDVDYLCDYYTHSVESILDEIAPVKTVLASQKPRAPWFCLEHSELRKTVRKAERQWKSSGLEVHHQIFKGKRLEYCRRADDIKSSYH</sequence>
<evidence type="ECO:0000313" key="3">
    <source>
        <dbReference type="RefSeq" id="XP_013386652.1"/>
    </source>
</evidence>
<evidence type="ECO:0000259" key="1">
    <source>
        <dbReference type="Pfam" id="PF14529"/>
    </source>
</evidence>